<evidence type="ECO:0000256" key="11">
    <source>
        <dbReference type="ARBA" id="ARBA00022989"/>
    </source>
</evidence>
<dbReference type="Ensembl" id="ENSSFAT00005055626.1">
    <property type="protein sequence ID" value="ENSSFAP00005053948.1"/>
    <property type="gene ID" value="ENSSFAG00005025723.1"/>
</dbReference>
<evidence type="ECO:0000256" key="2">
    <source>
        <dbReference type="ARBA" id="ARBA00004434"/>
    </source>
</evidence>
<evidence type="ECO:0000256" key="5">
    <source>
        <dbReference type="ARBA" id="ARBA00022448"/>
    </source>
</evidence>
<dbReference type="InterPro" id="IPR019329">
    <property type="entry name" value="NADH_UbQ_OxRdtase_ESSS_su"/>
</dbReference>
<evidence type="ECO:0000256" key="14">
    <source>
        <dbReference type="ARBA" id="ARBA00030753"/>
    </source>
</evidence>
<reference evidence="18" key="2">
    <citation type="submission" date="2025-08" db="UniProtKB">
        <authorList>
            <consortium name="Ensembl"/>
        </authorList>
    </citation>
    <scope>IDENTIFICATION</scope>
</reference>
<keyword evidence="7" id="KW-0812">Transmembrane</keyword>
<dbReference type="AlphaFoldDB" id="A0A672JI52"/>
<organism evidence="18 19">
    <name type="scientific">Salarias fasciatus</name>
    <name type="common">Jewelled blenny</name>
    <name type="synonym">Blennius fasciatus</name>
    <dbReference type="NCBI Taxonomy" id="181472"/>
    <lineage>
        <taxon>Eukaryota</taxon>
        <taxon>Metazoa</taxon>
        <taxon>Chordata</taxon>
        <taxon>Craniata</taxon>
        <taxon>Vertebrata</taxon>
        <taxon>Euteleostomi</taxon>
        <taxon>Actinopterygii</taxon>
        <taxon>Neopterygii</taxon>
        <taxon>Teleostei</taxon>
        <taxon>Neoteleostei</taxon>
        <taxon>Acanthomorphata</taxon>
        <taxon>Ovalentaria</taxon>
        <taxon>Blenniimorphae</taxon>
        <taxon>Blenniiformes</taxon>
        <taxon>Blennioidei</taxon>
        <taxon>Blenniidae</taxon>
        <taxon>Salariinae</taxon>
        <taxon>Salarias</taxon>
    </lineage>
</organism>
<evidence type="ECO:0000256" key="10">
    <source>
        <dbReference type="ARBA" id="ARBA00022982"/>
    </source>
</evidence>
<evidence type="ECO:0000256" key="13">
    <source>
        <dbReference type="ARBA" id="ARBA00023136"/>
    </source>
</evidence>
<gene>
    <name evidence="18" type="primary">ndufb11</name>
</gene>
<keyword evidence="11" id="KW-1133">Transmembrane helix</keyword>
<protein>
    <recommendedName>
        <fullName evidence="4">NADH dehydrogenase [ubiquinone] 1 beta subcomplex subunit 11, mitochondrial</fullName>
    </recommendedName>
    <alternativeName>
        <fullName evidence="15">Complex I-ESSS</fullName>
    </alternativeName>
    <alternativeName>
        <fullName evidence="14">NADH-ubiquinone oxidoreductase ESSS subunit</fullName>
    </alternativeName>
</protein>
<keyword evidence="5" id="KW-0813">Transport</keyword>
<dbReference type="FunCoup" id="A0A672JI52">
    <property type="interactions" value="1592"/>
</dbReference>
<evidence type="ECO:0000256" key="15">
    <source>
        <dbReference type="ARBA" id="ARBA00031387"/>
    </source>
</evidence>
<keyword evidence="19" id="KW-1185">Reference proteome</keyword>
<evidence type="ECO:0000256" key="12">
    <source>
        <dbReference type="ARBA" id="ARBA00023128"/>
    </source>
</evidence>
<evidence type="ECO:0000256" key="6">
    <source>
        <dbReference type="ARBA" id="ARBA00022660"/>
    </source>
</evidence>
<sequence>MLTKKRREERGEVVSGSGTTVSFADKNVVPLSRLAGLSRLGSVPRLLSSQQLRFVSQSKPAGSTAVTELHRPGNEGHGEVSPYLKNPDYHGFSSDPVEDTLNMRVGLPRHLCGSRHRRNLHPLPAGSQVSSQLFTAHCAVLILTKVMLQT</sequence>
<keyword evidence="8" id="KW-0999">Mitochondrion inner membrane</keyword>
<evidence type="ECO:0000256" key="8">
    <source>
        <dbReference type="ARBA" id="ARBA00022792"/>
    </source>
</evidence>
<keyword evidence="10" id="KW-0249">Electron transport</keyword>
<evidence type="ECO:0000313" key="18">
    <source>
        <dbReference type="Ensembl" id="ENSSFAP00005053948.1"/>
    </source>
</evidence>
<accession>A0A672JI52</accession>
<evidence type="ECO:0000256" key="1">
    <source>
        <dbReference type="ARBA" id="ARBA00003195"/>
    </source>
</evidence>
<comment type="subcellular location">
    <subcellularLocation>
        <location evidence="2">Mitochondrion inner membrane</location>
        <topology evidence="2">Single-pass membrane protein</topology>
    </subcellularLocation>
</comment>
<comment type="function">
    <text evidence="1">Accessory subunit of the mitochondrial membrane respiratory chain NADH dehydrogenase (Complex I), that is believed not to be involved in catalysis. Complex I functions in the transfer of electrons from NADH to the respiratory chain. The immediate electron acceptor for the enzyme is believed to be ubiquinone.</text>
</comment>
<keyword evidence="12" id="KW-0496">Mitochondrion</keyword>
<evidence type="ECO:0000256" key="9">
    <source>
        <dbReference type="ARBA" id="ARBA00022946"/>
    </source>
</evidence>
<feature type="region of interest" description="Disordered" evidence="17">
    <location>
        <begin position="57"/>
        <end position="91"/>
    </location>
</feature>
<dbReference type="Pfam" id="PF10183">
    <property type="entry name" value="ESSS"/>
    <property type="match status" value="1"/>
</dbReference>
<proteinExistence type="inferred from homology"/>
<feature type="compositionally biased region" description="Polar residues" evidence="17">
    <location>
        <begin position="57"/>
        <end position="66"/>
    </location>
</feature>
<dbReference type="GO" id="GO:0005743">
    <property type="term" value="C:mitochondrial inner membrane"/>
    <property type="evidence" value="ECO:0007669"/>
    <property type="project" value="UniProtKB-SubCell"/>
</dbReference>
<reference evidence="18" key="3">
    <citation type="submission" date="2025-09" db="UniProtKB">
        <authorList>
            <consortium name="Ensembl"/>
        </authorList>
    </citation>
    <scope>IDENTIFICATION</scope>
</reference>
<keyword evidence="13" id="KW-0472">Membrane</keyword>
<evidence type="ECO:0000313" key="19">
    <source>
        <dbReference type="Proteomes" id="UP000472267"/>
    </source>
</evidence>
<keyword evidence="9" id="KW-0809">Transit peptide</keyword>
<name>A0A672JI52_SALFA</name>
<evidence type="ECO:0000256" key="4">
    <source>
        <dbReference type="ARBA" id="ARBA00018632"/>
    </source>
</evidence>
<evidence type="ECO:0000256" key="17">
    <source>
        <dbReference type="SAM" id="MobiDB-lite"/>
    </source>
</evidence>
<dbReference type="InParanoid" id="A0A672JI52"/>
<feature type="compositionally biased region" description="Basic and acidic residues" evidence="17">
    <location>
        <begin position="68"/>
        <end position="78"/>
    </location>
</feature>
<dbReference type="Proteomes" id="UP000472267">
    <property type="component" value="Chromosome 20"/>
</dbReference>
<evidence type="ECO:0000256" key="16">
    <source>
        <dbReference type="ARBA" id="ARBA00046528"/>
    </source>
</evidence>
<evidence type="ECO:0000256" key="7">
    <source>
        <dbReference type="ARBA" id="ARBA00022692"/>
    </source>
</evidence>
<evidence type="ECO:0000256" key="3">
    <source>
        <dbReference type="ARBA" id="ARBA00008915"/>
    </source>
</evidence>
<comment type="subunit">
    <text evidence="16">Complex I is composed of 45 different subunits. Interacts with BCAP31.</text>
</comment>
<comment type="similarity">
    <text evidence="3">Belongs to the complex I NDUFB11 subunit family.</text>
</comment>
<keyword evidence="6" id="KW-0679">Respiratory chain</keyword>
<reference evidence="18" key="1">
    <citation type="submission" date="2019-06" db="EMBL/GenBank/DDBJ databases">
        <authorList>
            <consortium name="Wellcome Sanger Institute Data Sharing"/>
        </authorList>
    </citation>
    <scope>NUCLEOTIDE SEQUENCE [LARGE SCALE GENOMIC DNA]</scope>
</reference>